<dbReference type="Proteomes" id="UP000272407">
    <property type="component" value="Segment"/>
</dbReference>
<evidence type="ECO:0000256" key="1">
    <source>
        <dbReference type="SAM" id="MobiDB-lite"/>
    </source>
</evidence>
<evidence type="ECO:0000313" key="3">
    <source>
        <dbReference type="Proteomes" id="UP000272407"/>
    </source>
</evidence>
<feature type="region of interest" description="Disordered" evidence="1">
    <location>
        <begin position="112"/>
        <end position="152"/>
    </location>
</feature>
<sequence length="152" mass="17053">MSSDFAATKAVTARKQHDCDECGRIITPGETYDRTAGSWEGGFFTNVACVHCAALRRRVNRVDDGYFESYYGGLSWWVGEVGWHPAEIPGPNWEARLALYRMARHFKDRWRDHSGNLRPTPPDQVPIPQHANHEAVPTGAASVIPTTEQDTK</sequence>
<dbReference type="KEGG" id="vg:77932155"/>
<proteinExistence type="predicted"/>
<keyword evidence="3" id="KW-1185">Reference proteome</keyword>
<dbReference type="GeneID" id="77932155"/>
<name>A0A3G3M501_9CAUD</name>
<organism evidence="2 3">
    <name type="scientific">Arthrobacter phage Seahorse</name>
    <dbReference type="NCBI Taxonomy" id="2419611"/>
    <lineage>
        <taxon>Viruses</taxon>
        <taxon>Duplodnaviria</taxon>
        <taxon>Heunggongvirae</taxon>
        <taxon>Uroviricota</taxon>
        <taxon>Caudoviricetes</taxon>
        <taxon>Seamegvirus</taxon>
        <taxon>Seamegvirus seahorse</taxon>
    </lineage>
</organism>
<reference evidence="2 3" key="1">
    <citation type="submission" date="2018-09" db="EMBL/GenBank/DDBJ databases">
        <authorList>
            <person name="Rimple P.A."/>
            <person name="Stoner T.H."/>
            <person name="Garlena R.A."/>
            <person name="Russell D.A."/>
            <person name="Pope W.H."/>
            <person name="Jacobs-Sera D."/>
            <person name="Hatfull G.F."/>
        </authorList>
    </citation>
    <scope>NUCLEOTIDE SEQUENCE [LARGE SCALE GENOMIC DNA]</scope>
</reference>
<evidence type="ECO:0000313" key="2">
    <source>
        <dbReference type="EMBL" id="AYR01590.1"/>
    </source>
</evidence>
<dbReference type="EMBL" id="MH910041">
    <property type="protein sequence ID" value="AYR01590.1"/>
    <property type="molecule type" value="Genomic_DNA"/>
</dbReference>
<accession>A0A3G3M501</accession>
<gene>
    <name evidence="2" type="primary">90</name>
    <name evidence="2" type="ORF">PBI_SEAHORSE_90</name>
</gene>
<protein>
    <submittedName>
        <fullName evidence="2">Uncharacterized protein</fullName>
    </submittedName>
</protein>
<dbReference type="RefSeq" id="YP_010656276.1">
    <property type="nucleotide sequence ID" value="NC_070836.1"/>
</dbReference>